<evidence type="ECO:0000313" key="2">
    <source>
        <dbReference type="Proteomes" id="UP000032668"/>
    </source>
</evidence>
<dbReference type="AlphaFoldDB" id="A0A0D6PI50"/>
<comment type="caution">
    <text evidence="1">The sequence shown here is derived from an EMBL/GenBank/DDBJ whole genome shotgun (WGS) entry which is preliminary data.</text>
</comment>
<keyword evidence="2" id="KW-1185">Reference proteome</keyword>
<name>A0A0D6PI50_9PROT</name>
<dbReference type="SUPFAM" id="SSF100950">
    <property type="entry name" value="NagB/RpiA/CoA transferase-like"/>
    <property type="match status" value="1"/>
</dbReference>
<evidence type="ECO:0000313" key="1">
    <source>
        <dbReference type="EMBL" id="GAN81450.1"/>
    </source>
</evidence>
<dbReference type="RefSeq" id="WP_048879839.1">
    <property type="nucleotide sequence ID" value="NZ_BANC01000094.1"/>
</dbReference>
<dbReference type="EMBL" id="BANC01000094">
    <property type="protein sequence ID" value="GAN81450.1"/>
    <property type="molecule type" value="Genomic_DNA"/>
</dbReference>
<proteinExistence type="predicted"/>
<protein>
    <submittedName>
        <fullName evidence="1">Uncharacterized protein</fullName>
    </submittedName>
</protein>
<dbReference type="Proteomes" id="UP000032668">
    <property type="component" value="Unassembled WGS sequence"/>
</dbReference>
<gene>
    <name evidence="1" type="ORF">Aam_096_009</name>
</gene>
<sequence>MNKLYSSLEAALDGVLFDGMTILSGGFGLSGNPESLRLFSIKMFVDPFNFKDEIHQGAFKA</sequence>
<dbReference type="Gene3D" id="3.40.1080.10">
    <property type="entry name" value="Glutaconate Coenzyme A-transferase"/>
    <property type="match status" value="1"/>
</dbReference>
<organism evidence="1 2">
    <name type="scientific">Acidocella aminolytica 101 = DSM 11237</name>
    <dbReference type="NCBI Taxonomy" id="1120923"/>
    <lineage>
        <taxon>Bacteria</taxon>
        <taxon>Pseudomonadati</taxon>
        <taxon>Pseudomonadota</taxon>
        <taxon>Alphaproteobacteria</taxon>
        <taxon>Acetobacterales</taxon>
        <taxon>Acidocellaceae</taxon>
        <taxon>Acidocella</taxon>
    </lineage>
</organism>
<dbReference type="InterPro" id="IPR037171">
    <property type="entry name" value="NagB/RpiA_transferase-like"/>
</dbReference>
<dbReference type="STRING" id="1120923.SAMN02746095_01860"/>
<reference evidence="1 2" key="1">
    <citation type="submission" date="2012-11" db="EMBL/GenBank/DDBJ databases">
        <title>Whole genome sequence of Acidocella aminolytica 101 = DSM 11237.</title>
        <authorList>
            <person name="Azuma Y."/>
            <person name="Higashiura N."/>
            <person name="Hirakawa H."/>
            <person name="Matsushita K."/>
        </authorList>
    </citation>
    <scope>NUCLEOTIDE SEQUENCE [LARGE SCALE GENOMIC DNA]</scope>
    <source>
        <strain evidence="2">101 / DSM 11237</strain>
    </source>
</reference>
<accession>A0A0D6PI50</accession>